<proteinExistence type="predicted"/>
<evidence type="ECO:0000313" key="2">
    <source>
        <dbReference type="Proteomes" id="UP000654471"/>
    </source>
</evidence>
<gene>
    <name evidence="1" type="ORF">GCM10010211_42730</name>
</gene>
<organism evidence="1 2">
    <name type="scientific">Streptomyces albospinus</name>
    <dbReference type="NCBI Taxonomy" id="285515"/>
    <lineage>
        <taxon>Bacteria</taxon>
        <taxon>Bacillati</taxon>
        <taxon>Actinomycetota</taxon>
        <taxon>Actinomycetes</taxon>
        <taxon>Kitasatosporales</taxon>
        <taxon>Streptomycetaceae</taxon>
        <taxon>Streptomyces</taxon>
    </lineage>
</organism>
<protein>
    <submittedName>
        <fullName evidence="1">Uncharacterized protein</fullName>
    </submittedName>
</protein>
<dbReference type="NCBIfam" id="NF033402">
    <property type="entry name" value="linaridin_RiPP"/>
    <property type="match status" value="1"/>
</dbReference>
<dbReference type="Proteomes" id="UP000654471">
    <property type="component" value="Unassembled WGS sequence"/>
</dbReference>
<comment type="caution">
    <text evidence="1">The sequence shown here is derived from an EMBL/GenBank/DDBJ whole genome shotgun (WGS) entry which is preliminary data.</text>
</comment>
<dbReference type="EMBL" id="BMRP01000014">
    <property type="protein sequence ID" value="GGU72219.1"/>
    <property type="molecule type" value="Genomic_DNA"/>
</dbReference>
<keyword evidence="2" id="KW-1185">Reference proteome</keyword>
<accession>A0ABQ2V8C8</accession>
<dbReference type="RefSeq" id="WP_189302271.1">
    <property type="nucleotide sequence ID" value="NZ_BMRP01000014.1"/>
</dbReference>
<reference evidence="2" key="1">
    <citation type="journal article" date="2019" name="Int. J. Syst. Evol. Microbiol.">
        <title>The Global Catalogue of Microorganisms (GCM) 10K type strain sequencing project: providing services to taxonomists for standard genome sequencing and annotation.</title>
        <authorList>
            <consortium name="The Broad Institute Genomics Platform"/>
            <consortium name="The Broad Institute Genome Sequencing Center for Infectious Disease"/>
            <person name="Wu L."/>
            <person name="Ma J."/>
        </authorList>
    </citation>
    <scope>NUCLEOTIDE SEQUENCE [LARGE SCALE GENOMIC DNA]</scope>
    <source>
        <strain evidence="2">JCM 3399</strain>
    </source>
</reference>
<evidence type="ECO:0000313" key="1">
    <source>
        <dbReference type="EMBL" id="GGU72219.1"/>
    </source>
</evidence>
<sequence>MSVVAEFANTELSDATPGRIGSDATPTMTTPLTVLATPEGVAVTAATAATVNMATHEVLRH</sequence>
<name>A0ABQ2V8C8_9ACTN</name>